<evidence type="ECO:0000256" key="1">
    <source>
        <dbReference type="SAM" id="MobiDB-lite"/>
    </source>
</evidence>
<keyword evidence="3" id="KW-1185">Reference proteome</keyword>
<dbReference type="AlphaFoldDB" id="A0A7J8DHV2"/>
<feature type="compositionally biased region" description="Low complexity" evidence="1">
    <location>
        <begin position="34"/>
        <end position="53"/>
    </location>
</feature>
<accession>A0A7J8DHV2</accession>
<reference evidence="2 3" key="1">
    <citation type="journal article" date="2020" name="Nature">
        <title>Six reference-quality genomes reveal evolution of bat adaptations.</title>
        <authorList>
            <person name="Jebb D."/>
            <person name="Huang Z."/>
            <person name="Pippel M."/>
            <person name="Hughes G.M."/>
            <person name="Lavrichenko K."/>
            <person name="Devanna P."/>
            <person name="Winkler S."/>
            <person name="Jermiin L.S."/>
            <person name="Skirmuntt E.C."/>
            <person name="Katzourakis A."/>
            <person name="Burkitt-Gray L."/>
            <person name="Ray D.A."/>
            <person name="Sullivan K.A.M."/>
            <person name="Roscito J.G."/>
            <person name="Kirilenko B.M."/>
            <person name="Davalos L.M."/>
            <person name="Corthals A.P."/>
            <person name="Power M.L."/>
            <person name="Jones G."/>
            <person name="Ransome R.D."/>
            <person name="Dechmann D.K.N."/>
            <person name="Locatelli A.G."/>
            <person name="Puechmaille S.J."/>
            <person name="Fedrigo O."/>
            <person name="Jarvis E.D."/>
            <person name="Hiller M."/>
            <person name="Vernes S.C."/>
            <person name="Myers E.W."/>
            <person name="Teeling E.C."/>
        </authorList>
    </citation>
    <scope>NUCLEOTIDE SEQUENCE [LARGE SCALE GENOMIC DNA]</scope>
    <source>
        <strain evidence="2">MRouAeg1</strain>
        <tissue evidence="2">Muscle</tissue>
    </source>
</reference>
<feature type="compositionally biased region" description="Basic and acidic residues" evidence="1">
    <location>
        <begin position="197"/>
        <end position="216"/>
    </location>
</feature>
<feature type="compositionally biased region" description="Gly residues" evidence="1">
    <location>
        <begin position="144"/>
        <end position="155"/>
    </location>
</feature>
<feature type="region of interest" description="Disordered" evidence="1">
    <location>
        <begin position="296"/>
        <end position="349"/>
    </location>
</feature>
<dbReference type="Proteomes" id="UP000593571">
    <property type="component" value="Unassembled WGS sequence"/>
</dbReference>
<feature type="compositionally biased region" description="Pro residues" evidence="1">
    <location>
        <begin position="120"/>
        <end position="132"/>
    </location>
</feature>
<sequence>MRSSAMRQDIGPALPKPAGSNSPRPEAAGGGGAVAAQGLPLGRLQPGLGCGRPAGARSPQGLRCPLLRGTFSAGGLGPEASQGVSAGPEGKGRQEPSEGRAEKRRARGRPGQSGRGLCARPPPETLGPPAPPEVQVAGERVHGTEGGPGARGQGCTGWAIPSPWAGSAKPSHALHSGQRAPARDPRARLRTGAPPRADGREPPASRCERPRPREATHTGALSCWRRTSRRLRSQGAVRPGPASLAAPRPLCRPAEDLQADPRPTQFLCNLAGQAEGAGNHTVTPVNACQENAPELQVTPTSNDARKHDCGPTGVLTVTRGRGRRGDLSEHSARGPRLGAAQGRPWTIGS</sequence>
<evidence type="ECO:0000313" key="2">
    <source>
        <dbReference type="EMBL" id="KAF6422615.1"/>
    </source>
</evidence>
<comment type="caution">
    <text evidence="2">The sequence shown here is derived from an EMBL/GenBank/DDBJ whole genome shotgun (WGS) entry which is preliminary data.</text>
</comment>
<protein>
    <submittedName>
        <fullName evidence="2">Uncharacterized protein</fullName>
    </submittedName>
</protein>
<gene>
    <name evidence="2" type="ORF">HJG63_008465</name>
</gene>
<dbReference type="EMBL" id="JACASE010000012">
    <property type="protein sequence ID" value="KAF6422615.1"/>
    <property type="molecule type" value="Genomic_DNA"/>
</dbReference>
<feature type="compositionally biased region" description="Basic and acidic residues" evidence="1">
    <location>
        <begin position="90"/>
        <end position="101"/>
    </location>
</feature>
<feature type="compositionally biased region" description="Basic and acidic residues" evidence="1">
    <location>
        <begin position="323"/>
        <end position="332"/>
    </location>
</feature>
<feature type="region of interest" description="Disordered" evidence="1">
    <location>
        <begin position="1"/>
        <end position="258"/>
    </location>
</feature>
<proteinExistence type="predicted"/>
<name>A0A7J8DHV2_ROUAE</name>
<evidence type="ECO:0000313" key="3">
    <source>
        <dbReference type="Proteomes" id="UP000593571"/>
    </source>
</evidence>
<organism evidence="2 3">
    <name type="scientific">Rousettus aegyptiacus</name>
    <name type="common">Egyptian fruit bat</name>
    <name type="synonym">Pteropus aegyptiacus</name>
    <dbReference type="NCBI Taxonomy" id="9407"/>
    <lineage>
        <taxon>Eukaryota</taxon>
        <taxon>Metazoa</taxon>
        <taxon>Chordata</taxon>
        <taxon>Craniata</taxon>
        <taxon>Vertebrata</taxon>
        <taxon>Euteleostomi</taxon>
        <taxon>Mammalia</taxon>
        <taxon>Eutheria</taxon>
        <taxon>Laurasiatheria</taxon>
        <taxon>Chiroptera</taxon>
        <taxon>Yinpterochiroptera</taxon>
        <taxon>Pteropodoidea</taxon>
        <taxon>Pteropodidae</taxon>
        <taxon>Rousettinae</taxon>
        <taxon>Rousettus</taxon>
    </lineage>
</organism>